<proteinExistence type="predicted"/>
<evidence type="ECO:0000313" key="1">
    <source>
        <dbReference type="EMBL" id="MBK4728130.1"/>
    </source>
</evidence>
<dbReference type="EMBL" id="JAEOXF010000026">
    <property type="protein sequence ID" value="MBK4728130.1"/>
    <property type="molecule type" value="Genomic_DNA"/>
</dbReference>
<keyword evidence="2" id="KW-1185">Reference proteome</keyword>
<protein>
    <submittedName>
        <fullName evidence="1">DUF4432 family protein</fullName>
    </submittedName>
</protein>
<organism evidence="1 2">
    <name type="scientific">Enterobacter agglomerans</name>
    <name type="common">Erwinia herbicola</name>
    <name type="synonym">Pantoea agglomerans</name>
    <dbReference type="NCBI Taxonomy" id="549"/>
    <lineage>
        <taxon>Bacteria</taxon>
        <taxon>Pseudomonadati</taxon>
        <taxon>Pseudomonadota</taxon>
        <taxon>Gammaproteobacteria</taxon>
        <taxon>Enterobacterales</taxon>
        <taxon>Erwiniaceae</taxon>
        <taxon>Pantoea</taxon>
        <taxon>Pantoea agglomerans group</taxon>
    </lineage>
</organism>
<reference evidence="1" key="1">
    <citation type="submission" date="2021-01" db="EMBL/GenBank/DDBJ databases">
        <title>Draft genome of Pantoea agglomerans Eh 335.</title>
        <authorList>
            <person name="Emsley S.A."/>
            <person name="Oline D.K."/>
            <person name="Saw J.H."/>
            <person name="Ushijima B."/>
            <person name="Videau P."/>
            <person name="Koyack M.J."/>
        </authorList>
    </citation>
    <scope>NUCLEOTIDE SEQUENCE</scope>
    <source>
        <strain evidence="1">Eh 335</strain>
    </source>
</reference>
<comment type="caution">
    <text evidence="1">The sequence shown here is derived from an EMBL/GenBank/DDBJ whole genome shotgun (WGS) entry which is preliminary data.</text>
</comment>
<name>A0ACC5RUF6_ENTAG</name>
<gene>
    <name evidence="1" type="ORF">JJL49_23185</name>
</gene>
<evidence type="ECO:0000313" key="2">
    <source>
        <dbReference type="Proteomes" id="UP000633731"/>
    </source>
</evidence>
<sequence length="365" mass="40648">METSMQQSKITLRKSFFSTTPVDIVSTDGCRAELFTFPSGIEAVRLSNRRGHLIILPWYGQMIWQAVFDGVDLTMESRFREPRPATDVVGTYGCFMYHSGLLRNGNPGEHDSHALHGEMPLAPMDSASIETGEDQDGPWMALAGEREYLMGFGDHYMARPRVVIRPDDATFGIHMAVENLGQDTMDLMYMCHANFAFVEGGQIVQPTGFSREDLMVRTSVPAIVKSDDNYLQQLAKMQEDPSETAVISTDLGVDPELVFYLKNLKTAQDGKVHVMLRRPAGDAFTVSYSPDEFSHLVRWILANNKQKVCAFAMPATCGVEGHFAEQQQGNVRSLAGGEHARFHVQLGYLNAAEAKMKDAIIRTSR</sequence>
<accession>A0ACC5RUF6</accession>
<dbReference type="Proteomes" id="UP000633731">
    <property type="component" value="Unassembled WGS sequence"/>
</dbReference>